<evidence type="ECO:0000313" key="3">
    <source>
        <dbReference type="Proteomes" id="UP000315783"/>
    </source>
</evidence>
<organism evidence="2 3">
    <name type="scientific">Cordyceps javanica</name>
    <dbReference type="NCBI Taxonomy" id="43265"/>
    <lineage>
        <taxon>Eukaryota</taxon>
        <taxon>Fungi</taxon>
        <taxon>Dikarya</taxon>
        <taxon>Ascomycota</taxon>
        <taxon>Pezizomycotina</taxon>
        <taxon>Sordariomycetes</taxon>
        <taxon>Hypocreomycetidae</taxon>
        <taxon>Hypocreales</taxon>
        <taxon>Cordycipitaceae</taxon>
        <taxon>Cordyceps</taxon>
    </lineage>
</organism>
<evidence type="ECO:0000256" key="1">
    <source>
        <dbReference type="SAM" id="MobiDB-lite"/>
    </source>
</evidence>
<name>A0A545VG05_9HYPO</name>
<keyword evidence="3" id="KW-1185">Reference proteome</keyword>
<reference evidence="2 3" key="1">
    <citation type="journal article" date="2019" name="Appl. Microbiol. Biotechnol.">
        <title>Genome sequence of Isaria javanica and comparative genome analysis insights into family S53 peptidase evolution in fungal entomopathogens.</title>
        <authorList>
            <person name="Lin R."/>
            <person name="Zhang X."/>
            <person name="Xin B."/>
            <person name="Zou M."/>
            <person name="Gao Y."/>
            <person name="Qin F."/>
            <person name="Hu Q."/>
            <person name="Xie B."/>
            <person name="Cheng X."/>
        </authorList>
    </citation>
    <scope>NUCLEOTIDE SEQUENCE [LARGE SCALE GENOMIC DNA]</scope>
    <source>
        <strain evidence="2 3">IJ1G</strain>
    </source>
</reference>
<dbReference type="EMBL" id="SPUK01000001">
    <property type="protein sequence ID" value="TQW00550.1"/>
    <property type="molecule type" value="Genomic_DNA"/>
</dbReference>
<accession>A0A545VG05</accession>
<proteinExistence type="predicted"/>
<dbReference type="Proteomes" id="UP000315783">
    <property type="component" value="Unassembled WGS sequence"/>
</dbReference>
<evidence type="ECO:0000313" key="2">
    <source>
        <dbReference type="EMBL" id="TQW00550.1"/>
    </source>
</evidence>
<sequence length="51" mass="5620">MLPLAPPCKNSNSPSGDTSMPWSTIMLQWRSHFRGLSRPPRPAAGADTWVL</sequence>
<dbReference type="AlphaFoldDB" id="A0A545VG05"/>
<gene>
    <name evidence="2" type="ORF">IF1G_00481</name>
</gene>
<protein>
    <submittedName>
        <fullName evidence="2">Uncharacterized protein</fullName>
    </submittedName>
</protein>
<feature type="region of interest" description="Disordered" evidence="1">
    <location>
        <begin position="1"/>
        <end position="20"/>
    </location>
</feature>
<feature type="compositionally biased region" description="Polar residues" evidence="1">
    <location>
        <begin position="9"/>
        <end position="20"/>
    </location>
</feature>
<comment type="caution">
    <text evidence="2">The sequence shown here is derived from an EMBL/GenBank/DDBJ whole genome shotgun (WGS) entry which is preliminary data.</text>
</comment>